<keyword evidence="7" id="KW-0406">Ion transport</keyword>
<proteinExistence type="inferred from homology"/>
<dbReference type="Pfam" id="PF23259">
    <property type="entry name" value="CHX17_C"/>
    <property type="match status" value="1"/>
</dbReference>
<evidence type="ECO:0000256" key="8">
    <source>
        <dbReference type="ARBA" id="ARBA00023136"/>
    </source>
</evidence>
<comment type="subcellular location">
    <subcellularLocation>
        <location evidence="1">Membrane</location>
        <topology evidence="1">Multi-pass membrane protein</topology>
    </subcellularLocation>
</comment>
<evidence type="ECO:0000256" key="2">
    <source>
        <dbReference type="ARBA" id="ARBA00022448"/>
    </source>
</evidence>
<feature type="transmembrane region" description="Helical" evidence="10">
    <location>
        <begin position="143"/>
        <end position="163"/>
    </location>
</feature>
<evidence type="ECO:0000313" key="14">
    <source>
        <dbReference type="Proteomes" id="UP000306102"/>
    </source>
</evidence>
<dbReference type="Gene3D" id="1.20.1530.20">
    <property type="match status" value="1"/>
</dbReference>
<dbReference type="PANTHER" id="PTHR32468">
    <property type="entry name" value="CATION/H + ANTIPORTER"/>
    <property type="match status" value="1"/>
</dbReference>
<keyword evidence="2" id="KW-0813">Transport</keyword>
<dbReference type="Pfam" id="PF00999">
    <property type="entry name" value="Na_H_Exchanger"/>
    <property type="match status" value="1"/>
</dbReference>
<dbReference type="InterPro" id="IPR006153">
    <property type="entry name" value="Cation/H_exchanger_TM"/>
</dbReference>
<dbReference type="AlphaFoldDB" id="A0A4S4DVS2"/>
<keyword evidence="6 10" id="KW-1133">Transmembrane helix</keyword>
<protein>
    <submittedName>
        <fullName evidence="13">Uncharacterized protein</fullName>
    </submittedName>
</protein>
<sequence>MSIANSTKPELPFPWVVWGLSHRCQYFATALISKGLFRKNELILSYPIPLLLLQLGLAIILSATMRYFLKPLKQPRFVADMLTGILLGPSMFKLVGLGELYESSQTINQSTLMGFLELFSLTTFSFIVGVRTDVSVIKSSGKLSWMIGVISFLTPLALCYGAMNIMNNDPDMNQHWIATLTSSTSFQVTSLLLEDIKLLNSEIGRLAMSSSLISSCSSWTFQMAKSFLFQASAFQYTSNTYLKSEACRLLLIITIVFVLRPFTFRMMKKIPEGGSMKESQFTVIFMMYLMTCFTFEYLGYKAYFGAMILGLAMPPGPPLGSGLLEKLEILISTVLLPAYILDAGRYVDVYTINMAAFGRTEVLIVASFLGKLVASVVPLVIYKLPYKDSFTLGLILSSQGLFDIVFYKLFLRFALINIDIYSIITIMTVLNAAIVTPLICHLYDPSKRYMNYKRRTIQQSIHESELRIILCIHEEDQVFSLMNLLNASNPTRERPISAFVLDLMELVGRDHPVLINHQLHKPRSSSSHTRTDRIINAFHHHEISGEGTIKHHHFTSITPYTTMHDDICTLALEKSASLLIIPFHKSESTAVREVTKNVLENAPCSVGLLIDKRIIMNWRLDTHSKIKFHVCVIFAGGPDSREALAYGIRMVEDQAIRLTVIRLIAEDEFISDLMEAKLDLKVINELRNMYGENQDIEYREVIVKDGAETSQVLLAIDNHYDFMLVGRRLDSDSPLVTGLTDWSYLQELGIIGDILASSDMKVNASILVLQQQSTVEDFMQKS</sequence>
<evidence type="ECO:0000256" key="6">
    <source>
        <dbReference type="ARBA" id="ARBA00022989"/>
    </source>
</evidence>
<feature type="domain" description="Cation/H+ exchanger transmembrane" evidence="11">
    <location>
        <begin position="60"/>
        <end position="433"/>
    </location>
</feature>
<dbReference type="GO" id="GO:0006885">
    <property type="term" value="P:regulation of pH"/>
    <property type="evidence" value="ECO:0007669"/>
    <property type="project" value="TreeGrafter"/>
</dbReference>
<feature type="transmembrane region" description="Helical" evidence="10">
    <location>
        <begin position="390"/>
        <end position="411"/>
    </location>
</feature>
<evidence type="ECO:0000259" key="12">
    <source>
        <dbReference type="Pfam" id="PF23259"/>
    </source>
</evidence>
<keyword evidence="8 10" id="KW-0472">Membrane</keyword>
<dbReference type="InterPro" id="IPR050794">
    <property type="entry name" value="CPA2_transporter"/>
</dbReference>
<evidence type="ECO:0000256" key="7">
    <source>
        <dbReference type="ARBA" id="ARBA00023065"/>
    </source>
</evidence>
<keyword evidence="5" id="KW-0630">Potassium</keyword>
<gene>
    <name evidence="13" type="ORF">TEA_025534</name>
</gene>
<keyword evidence="14" id="KW-1185">Reference proteome</keyword>
<dbReference type="GO" id="GO:0012505">
    <property type="term" value="C:endomembrane system"/>
    <property type="evidence" value="ECO:0007669"/>
    <property type="project" value="TreeGrafter"/>
</dbReference>
<comment type="similarity">
    <text evidence="9">Belongs to the monovalent cation:proton antiporter 2 (CPA2) transporter (TC 2.A.37) family. CHX (TC 2.A.37.4) subfamily.</text>
</comment>
<feature type="transmembrane region" description="Helical" evidence="10">
    <location>
        <begin position="281"/>
        <end position="303"/>
    </location>
</feature>
<name>A0A4S4DVS2_CAMSN</name>
<evidence type="ECO:0000256" key="5">
    <source>
        <dbReference type="ARBA" id="ARBA00022958"/>
    </source>
</evidence>
<dbReference type="InterPro" id="IPR057290">
    <property type="entry name" value="CHX17_C"/>
</dbReference>
<feature type="transmembrane region" description="Helical" evidence="10">
    <location>
        <begin position="241"/>
        <end position="260"/>
    </location>
</feature>
<dbReference type="EMBL" id="SDRB02010011">
    <property type="protein sequence ID" value="THG07421.1"/>
    <property type="molecule type" value="Genomic_DNA"/>
</dbReference>
<keyword evidence="4 10" id="KW-0812">Transmembrane</keyword>
<dbReference type="GO" id="GO:0016020">
    <property type="term" value="C:membrane"/>
    <property type="evidence" value="ECO:0007669"/>
    <property type="project" value="UniProtKB-SubCell"/>
</dbReference>
<feature type="transmembrane region" description="Helical" evidence="10">
    <location>
        <begin position="43"/>
        <end position="65"/>
    </location>
</feature>
<evidence type="ECO:0000259" key="11">
    <source>
        <dbReference type="Pfam" id="PF00999"/>
    </source>
</evidence>
<feature type="transmembrane region" description="Helical" evidence="10">
    <location>
        <begin position="418"/>
        <end position="439"/>
    </location>
</feature>
<evidence type="ECO:0000256" key="10">
    <source>
        <dbReference type="SAM" id="Phobius"/>
    </source>
</evidence>
<evidence type="ECO:0000256" key="1">
    <source>
        <dbReference type="ARBA" id="ARBA00004141"/>
    </source>
</evidence>
<dbReference type="GO" id="GO:0015297">
    <property type="term" value="F:antiporter activity"/>
    <property type="evidence" value="ECO:0007669"/>
    <property type="project" value="InterPro"/>
</dbReference>
<comment type="caution">
    <text evidence="13">The sequence shown here is derived from an EMBL/GenBank/DDBJ whole genome shotgun (WGS) entry which is preliminary data.</text>
</comment>
<organism evidence="13 14">
    <name type="scientific">Camellia sinensis var. sinensis</name>
    <name type="common">China tea</name>
    <dbReference type="NCBI Taxonomy" id="542762"/>
    <lineage>
        <taxon>Eukaryota</taxon>
        <taxon>Viridiplantae</taxon>
        <taxon>Streptophyta</taxon>
        <taxon>Embryophyta</taxon>
        <taxon>Tracheophyta</taxon>
        <taxon>Spermatophyta</taxon>
        <taxon>Magnoliopsida</taxon>
        <taxon>eudicotyledons</taxon>
        <taxon>Gunneridae</taxon>
        <taxon>Pentapetalae</taxon>
        <taxon>asterids</taxon>
        <taxon>Ericales</taxon>
        <taxon>Theaceae</taxon>
        <taxon>Camellia</taxon>
    </lineage>
</organism>
<dbReference type="GO" id="GO:0006813">
    <property type="term" value="P:potassium ion transport"/>
    <property type="evidence" value="ECO:0007669"/>
    <property type="project" value="UniProtKB-KW"/>
</dbReference>
<accession>A0A4S4DVS2</accession>
<feature type="transmembrane region" description="Helical" evidence="10">
    <location>
        <begin position="323"/>
        <end position="341"/>
    </location>
</feature>
<feature type="domain" description="Cation/H(+) antiporter C-terminal" evidence="12">
    <location>
        <begin position="629"/>
        <end position="772"/>
    </location>
</feature>
<evidence type="ECO:0000256" key="4">
    <source>
        <dbReference type="ARBA" id="ARBA00022692"/>
    </source>
</evidence>
<feature type="transmembrane region" description="Helical" evidence="10">
    <location>
        <begin position="362"/>
        <end position="384"/>
    </location>
</feature>
<evidence type="ECO:0000256" key="3">
    <source>
        <dbReference type="ARBA" id="ARBA00022538"/>
    </source>
</evidence>
<keyword evidence="3" id="KW-0633">Potassium transport</keyword>
<dbReference type="Proteomes" id="UP000306102">
    <property type="component" value="Unassembled WGS sequence"/>
</dbReference>
<evidence type="ECO:0000313" key="13">
    <source>
        <dbReference type="EMBL" id="THG07421.1"/>
    </source>
</evidence>
<feature type="transmembrane region" description="Helical" evidence="10">
    <location>
        <begin position="110"/>
        <end position="131"/>
    </location>
</feature>
<reference evidence="13 14" key="1">
    <citation type="journal article" date="2018" name="Proc. Natl. Acad. Sci. U.S.A.">
        <title>Draft genome sequence of Camellia sinensis var. sinensis provides insights into the evolution of the tea genome and tea quality.</title>
        <authorList>
            <person name="Wei C."/>
            <person name="Yang H."/>
            <person name="Wang S."/>
            <person name="Zhao J."/>
            <person name="Liu C."/>
            <person name="Gao L."/>
            <person name="Xia E."/>
            <person name="Lu Y."/>
            <person name="Tai Y."/>
            <person name="She G."/>
            <person name="Sun J."/>
            <person name="Cao H."/>
            <person name="Tong W."/>
            <person name="Gao Q."/>
            <person name="Li Y."/>
            <person name="Deng W."/>
            <person name="Jiang X."/>
            <person name="Wang W."/>
            <person name="Chen Q."/>
            <person name="Zhang S."/>
            <person name="Li H."/>
            <person name="Wu J."/>
            <person name="Wang P."/>
            <person name="Li P."/>
            <person name="Shi C."/>
            <person name="Zheng F."/>
            <person name="Jian J."/>
            <person name="Huang B."/>
            <person name="Shan D."/>
            <person name="Shi M."/>
            <person name="Fang C."/>
            <person name="Yue Y."/>
            <person name="Li F."/>
            <person name="Li D."/>
            <person name="Wei S."/>
            <person name="Han B."/>
            <person name="Jiang C."/>
            <person name="Yin Y."/>
            <person name="Xia T."/>
            <person name="Zhang Z."/>
            <person name="Bennetzen J.L."/>
            <person name="Zhao S."/>
            <person name="Wan X."/>
        </authorList>
    </citation>
    <scope>NUCLEOTIDE SEQUENCE [LARGE SCALE GENOMIC DNA]</scope>
    <source>
        <strain evidence="14">cv. Shuchazao</strain>
        <tissue evidence="13">Leaf</tissue>
    </source>
</reference>
<evidence type="ECO:0000256" key="9">
    <source>
        <dbReference type="ARBA" id="ARBA00038341"/>
    </source>
</evidence>
<dbReference type="GO" id="GO:1902600">
    <property type="term" value="P:proton transmembrane transport"/>
    <property type="evidence" value="ECO:0007669"/>
    <property type="project" value="InterPro"/>
</dbReference>
<dbReference type="PANTHER" id="PTHR32468:SF96">
    <property type="entry name" value="CATION_H(+) ANTIPORTER 26-RELATED"/>
    <property type="match status" value="1"/>
</dbReference>
<dbReference type="InterPro" id="IPR038770">
    <property type="entry name" value="Na+/solute_symporter_sf"/>
</dbReference>
<dbReference type="Gene3D" id="3.40.50.12370">
    <property type="match status" value="1"/>
</dbReference>